<dbReference type="STRING" id="35525.A0A164NE33"/>
<comment type="caution">
    <text evidence="4">The sequence shown here is derived from an EMBL/GenBank/DDBJ whole genome shotgun (WGS) entry which is preliminary data.</text>
</comment>
<dbReference type="Proteomes" id="UP000076858">
    <property type="component" value="Unassembled WGS sequence"/>
</dbReference>
<feature type="chain" id="PRO_5007852025" description="DUF4590 domain-containing protein" evidence="2">
    <location>
        <begin position="20"/>
        <end position="657"/>
    </location>
</feature>
<evidence type="ECO:0000256" key="2">
    <source>
        <dbReference type="SAM" id="SignalP"/>
    </source>
</evidence>
<reference evidence="4 5" key="1">
    <citation type="submission" date="2016-03" db="EMBL/GenBank/DDBJ databases">
        <title>EvidentialGene: Evidence-directed Construction of Genes on Genomes.</title>
        <authorList>
            <person name="Gilbert D.G."/>
            <person name="Choi J.-H."/>
            <person name="Mockaitis K."/>
            <person name="Colbourne J."/>
            <person name="Pfrender M."/>
        </authorList>
    </citation>
    <scope>NUCLEOTIDE SEQUENCE [LARGE SCALE GENOMIC DNA]</scope>
    <source>
        <strain evidence="4 5">Xinb3</strain>
        <tissue evidence="4">Complete organism</tissue>
    </source>
</reference>
<dbReference type="OrthoDB" id="120976at2759"/>
<evidence type="ECO:0000313" key="4">
    <source>
        <dbReference type="EMBL" id="KZS05874.1"/>
    </source>
</evidence>
<dbReference type="Gene3D" id="2.60.120.260">
    <property type="entry name" value="Galactose-binding domain-like"/>
    <property type="match status" value="1"/>
</dbReference>
<feature type="region of interest" description="Disordered" evidence="1">
    <location>
        <begin position="529"/>
        <end position="552"/>
    </location>
</feature>
<feature type="region of interest" description="Disordered" evidence="1">
    <location>
        <begin position="210"/>
        <end position="241"/>
    </location>
</feature>
<organism evidence="4 5">
    <name type="scientific">Daphnia magna</name>
    <dbReference type="NCBI Taxonomy" id="35525"/>
    <lineage>
        <taxon>Eukaryota</taxon>
        <taxon>Metazoa</taxon>
        <taxon>Ecdysozoa</taxon>
        <taxon>Arthropoda</taxon>
        <taxon>Crustacea</taxon>
        <taxon>Branchiopoda</taxon>
        <taxon>Diplostraca</taxon>
        <taxon>Cladocera</taxon>
        <taxon>Anomopoda</taxon>
        <taxon>Daphniidae</taxon>
        <taxon>Daphnia</taxon>
    </lineage>
</organism>
<accession>A0A164NE33</accession>
<feature type="domain" description="DUF4590" evidence="3">
    <location>
        <begin position="398"/>
        <end position="494"/>
    </location>
</feature>
<proteinExistence type="predicted"/>
<dbReference type="AlphaFoldDB" id="A0A164NE33"/>
<dbReference type="PANTHER" id="PTHR23034">
    <property type="entry name" value="GLUTAMATE-RICH PROTEIN 3"/>
    <property type="match status" value="1"/>
</dbReference>
<name>A0A164NE33_9CRUS</name>
<feature type="compositionally biased region" description="Basic residues" evidence="1">
    <location>
        <begin position="222"/>
        <end position="236"/>
    </location>
</feature>
<dbReference type="PANTHER" id="PTHR23034:SF2">
    <property type="entry name" value="GLUTAMATE-RICH PROTEIN 3"/>
    <property type="match status" value="1"/>
</dbReference>
<keyword evidence="2" id="KW-0732">Signal</keyword>
<sequence>MSNSFRLFLAVTTIAVCWSNHVPVSRQNTRKLGVSFDIKTKLTRTSVNNDFESGSPDPWIDTSPTSVYWNVEDFSTPTEVNYPPPTPSMGTKYLRATRDSQLAPGLLILRTVTFTAFPGDAISFKFWIRSKYTGGNTLDLVLVIDDVETTLLALSSYSTSVNVEWRTASSSFPISTPTNLTDDPPISSSSPRTTTPSDLVERWVHLQREMNHTSTSESSPVHRIRPIVKSSSRRTRSAISSYRQPVESLTVSFASLLVDQINGTPSKPTSATYNSKRGKNNKKKIKKKSQTTTPAVKITIRNNKPVNEIDHVEEWLQQRSAHYAWWRKFVPSSTCNPTVVAFNRPSTYPDRKHLNVNHSQPKQPKAPRCVLWFQFTGNPSKPRPGSCNKTAIPSASSRMHNIRIEQQPLGGANALVFAADLHIGEDFAIVSRRQPGFTFSLTFFIDGVRHARLSGCCENARNLHVPTRVGGPIGAFVLRTIQGGEPCQICEKSVPFADPELFTVWPKSHSRQLMNSSQECGIERIHENHNQPTRRSSLRRTKPALDNSPVTMTTVSNQSVDDEQPSSDVLGAGFTSTEDTYEEQFYSDVIAPSIEGQEQHSYEFTATCSQSEVYEEQVSSDLFIPFGSVSIEEVFSIGSPLRTPHSSPRSFTALEAD</sequence>
<evidence type="ECO:0000259" key="3">
    <source>
        <dbReference type="Pfam" id="PF15257"/>
    </source>
</evidence>
<dbReference type="Pfam" id="PF15257">
    <property type="entry name" value="DUF4590"/>
    <property type="match status" value="1"/>
</dbReference>
<feature type="signal peptide" evidence="2">
    <location>
        <begin position="1"/>
        <end position="19"/>
    </location>
</feature>
<keyword evidence="5" id="KW-1185">Reference proteome</keyword>
<feature type="region of interest" description="Disordered" evidence="1">
    <location>
        <begin position="263"/>
        <end position="291"/>
    </location>
</feature>
<dbReference type="EMBL" id="LRGB01002860">
    <property type="protein sequence ID" value="KZS05874.1"/>
    <property type="molecule type" value="Genomic_DNA"/>
</dbReference>
<feature type="compositionally biased region" description="Basic residues" evidence="1">
    <location>
        <begin position="276"/>
        <end position="289"/>
    </location>
</feature>
<evidence type="ECO:0000313" key="5">
    <source>
        <dbReference type="Proteomes" id="UP000076858"/>
    </source>
</evidence>
<dbReference type="InterPro" id="IPR048257">
    <property type="entry name" value="DUF4590"/>
</dbReference>
<dbReference type="InterPro" id="IPR027962">
    <property type="entry name" value="ERICH3"/>
</dbReference>
<feature type="compositionally biased region" description="Polar residues" evidence="1">
    <location>
        <begin position="263"/>
        <end position="273"/>
    </location>
</feature>
<evidence type="ECO:0000256" key="1">
    <source>
        <dbReference type="SAM" id="MobiDB-lite"/>
    </source>
</evidence>
<feature type="compositionally biased region" description="Low complexity" evidence="1">
    <location>
        <begin position="181"/>
        <end position="196"/>
    </location>
</feature>
<protein>
    <recommendedName>
        <fullName evidence="3">DUF4590 domain-containing protein</fullName>
    </recommendedName>
</protein>
<feature type="region of interest" description="Disordered" evidence="1">
    <location>
        <begin position="174"/>
        <end position="196"/>
    </location>
</feature>
<gene>
    <name evidence="4" type="ORF">APZ42_030858</name>
</gene>